<dbReference type="GO" id="GO:0009073">
    <property type="term" value="P:aromatic amino acid family biosynthetic process"/>
    <property type="evidence" value="ECO:0007669"/>
    <property type="project" value="UniProtKB-KW"/>
</dbReference>
<dbReference type="Pfam" id="PF08501">
    <property type="entry name" value="Shikimate_dh_N"/>
    <property type="match status" value="1"/>
</dbReference>
<comment type="subunit">
    <text evidence="9">Homodimer.</text>
</comment>
<evidence type="ECO:0000256" key="3">
    <source>
        <dbReference type="ARBA" id="ARBA00022857"/>
    </source>
</evidence>
<feature type="active site" description="Proton acceptor" evidence="9">
    <location>
        <position position="73"/>
    </location>
</feature>
<evidence type="ECO:0000256" key="6">
    <source>
        <dbReference type="ARBA" id="ARBA00051639"/>
    </source>
</evidence>
<feature type="binding site" evidence="9">
    <location>
        <position position="260"/>
    </location>
    <ligand>
        <name>NADP(+)</name>
        <dbReference type="ChEBI" id="CHEBI:58349"/>
    </ligand>
</feature>
<proteinExistence type="inferred from homology"/>
<evidence type="ECO:0000256" key="1">
    <source>
        <dbReference type="ARBA" id="ARBA00004871"/>
    </source>
</evidence>
<evidence type="ECO:0000313" key="13">
    <source>
        <dbReference type="Proteomes" id="UP000049578"/>
    </source>
</evidence>
<sequence>MSERLSGHTLLVSLLAMPIRHSLSPKMHNEAYAKLGLDYAYLAFEVGTEALADAVQGIRALGIRGSNISMPNKQAIIPYLDALSPAAELVGAVNTVVNQDGSGFLVGHMTDGTGAVASLAAEGITVANRIITLTGAGGAGTAIAIQLALDGAKEIRIFNSKDEFYANAEQTAAKINTRTLAIASVHDLADEDAFKTSILESSIYIDATGIGMKPFEDQSLINDSEVIHPDLVVFDVVYAPAETKLLRFARKHGAKKVINGLGMVLYQGAEAFKLITGEDMPVDHIRKLLFEDDSLKS</sequence>
<evidence type="ECO:0000313" key="12">
    <source>
        <dbReference type="EMBL" id="KPJ22590.1"/>
    </source>
</evidence>
<organism evidence="12 13">
    <name type="scientific">Streptococcus phocae</name>
    <dbReference type="NCBI Taxonomy" id="119224"/>
    <lineage>
        <taxon>Bacteria</taxon>
        <taxon>Bacillati</taxon>
        <taxon>Bacillota</taxon>
        <taxon>Bacilli</taxon>
        <taxon>Lactobacillales</taxon>
        <taxon>Streptococcaceae</taxon>
        <taxon>Streptococcus</taxon>
    </lineage>
</organism>
<protein>
    <recommendedName>
        <fullName evidence="9">Shikimate dehydrogenase (NADP(+))</fullName>
        <shortName evidence="9">SDH</shortName>
        <ecNumber evidence="9">1.1.1.25</ecNumber>
    </recommendedName>
</protein>
<comment type="similarity">
    <text evidence="9">Belongs to the shikimate dehydrogenase family.</text>
</comment>
<feature type="binding site" evidence="9">
    <location>
        <begin position="22"/>
        <end position="24"/>
    </location>
    <ligand>
        <name>shikimate</name>
        <dbReference type="ChEBI" id="CHEBI:36208"/>
    </ligand>
</feature>
<dbReference type="SUPFAM" id="SSF53223">
    <property type="entry name" value="Aminoacid dehydrogenase-like, N-terminal domain"/>
    <property type="match status" value="1"/>
</dbReference>
<evidence type="ECO:0000259" key="10">
    <source>
        <dbReference type="Pfam" id="PF08501"/>
    </source>
</evidence>
<feature type="domain" description="SDH C-terminal" evidence="11">
    <location>
        <begin position="260"/>
        <end position="289"/>
    </location>
</feature>
<evidence type="ECO:0000256" key="5">
    <source>
        <dbReference type="ARBA" id="ARBA00023141"/>
    </source>
</evidence>
<keyword evidence="13" id="KW-1185">Reference proteome</keyword>
<dbReference type="UniPathway" id="UPA00053">
    <property type="reaction ID" value="UER00087"/>
</dbReference>
<accession>A0A0P6SS79</accession>
<dbReference type="SUPFAM" id="SSF51735">
    <property type="entry name" value="NAD(P)-binding Rossmann-fold domains"/>
    <property type="match status" value="1"/>
</dbReference>
<comment type="pathway">
    <text evidence="8">Aromatic compound metabolism; 3,4-dihydroxybenzoate biosynthesis; 3-dehydroquinate from D-quinate (NAD(+) route).</text>
</comment>
<dbReference type="NCBIfam" id="NF001313">
    <property type="entry name" value="PRK00258.2-1"/>
    <property type="match status" value="1"/>
</dbReference>
<dbReference type="Proteomes" id="UP000049578">
    <property type="component" value="Unassembled WGS sequence"/>
</dbReference>
<evidence type="ECO:0000256" key="9">
    <source>
        <dbReference type="HAMAP-Rule" id="MF_00222"/>
    </source>
</evidence>
<comment type="pathway">
    <text evidence="1 9">Metabolic intermediate biosynthesis; chorismate biosynthesis; chorismate from D-erythrose 4-phosphate and phosphoenolpyruvate: step 4/7.</text>
</comment>
<comment type="function">
    <text evidence="9">Involved in the biosynthesis of the chorismate, which leads to the biosynthesis of aromatic amino acids. Catalyzes the reversible NADPH linked reduction of 3-dehydroshikimate (DHSA) to yield shikimate (SA).</text>
</comment>
<comment type="catalytic activity">
    <reaction evidence="6">
        <text>L-quinate + NAD(+) = 3-dehydroquinate + NADH + H(+)</text>
        <dbReference type="Rhea" id="RHEA:22364"/>
        <dbReference type="ChEBI" id="CHEBI:15378"/>
        <dbReference type="ChEBI" id="CHEBI:29751"/>
        <dbReference type="ChEBI" id="CHEBI:32364"/>
        <dbReference type="ChEBI" id="CHEBI:57540"/>
        <dbReference type="ChEBI" id="CHEBI:57945"/>
        <dbReference type="EC" id="1.1.1.24"/>
    </reaction>
</comment>
<dbReference type="FunFam" id="3.40.50.10860:FF:000004">
    <property type="entry name" value="Quinate/shikimate dehydrogenase"/>
    <property type="match status" value="1"/>
</dbReference>
<dbReference type="GO" id="GO:0009423">
    <property type="term" value="P:chorismate biosynthetic process"/>
    <property type="evidence" value="ECO:0007669"/>
    <property type="project" value="UniProtKB-UniRule"/>
</dbReference>
<keyword evidence="5 9" id="KW-0057">Aromatic amino acid biosynthesis</keyword>
<dbReference type="PANTHER" id="PTHR21089:SF1">
    <property type="entry name" value="BIFUNCTIONAL 3-DEHYDROQUINATE DEHYDRATASE_SHIKIMATE DEHYDROGENASE, CHLOROPLASTIC"/>
    <property type="match status" value="1"/>
</dbReference>
<evidence type="ECO:0000256" key="8">
    <source>
        <dbReference type="ARBA" id="ARBA00060613"/>
    </source>
</evidence>
<feature type="binding site" evidence="9">
    <location>
        <position position="267"/>
    </location>
    <ligand>
        <name>shikimate</name>
        <dbReference type="ChEBI" id="CHEBI:36208"/>
    </ligand>
</feature>
<dbReference type="InterPro" id="IPR022893">
    <property type="entry name" value="Shikimate_DH_fam"/>
</dbReference>
<dbReference type="Pfam" id="PF18317">
    <property type="entry name" value="SDH_C"/>
    <property type="match status" value="1"/>
</dbReference>
<dbReference type="GO" id="GO:0004764">
    <property type="term" value="F:shikimate 3-dehydrogenase (NADP+) activity"/>
    <property type="evidence" value="ECO:0007669"/>
    <property type="project" value="UniProtKB-UniRule"/>
</dbReference>
<comment type="catalytic activity">
    <reaction evidence="7">
        <text>shikimate + NAD(+) = 3-dehydroshikimate + NADH + H(+)</text>
        <dbReference type="Rhea" id="RHEA:17741"/>
        <dbReference type="ChEBI" id="CHEBI:15378"/>
        <dbReference type="ChEBI" id="CHEBI:16630"/>
        <dbReference type="ChEBI" id="CHEBI:36208"/>
        <dbReference type="ChEBI" id="CHEBI:57540"/>
        <dbReference type="ChEBI" id="CHEBI:57945"/>
    </reaction>
</comment>
<feature type="binding site" evidence="9">
    <location>
        <begin position="135"/>
        <end position="139"/>
    </location>
    <ligand>
        <name>NADP(+)</name>
        <dbReference type="ChEBI" id="CHEBI:58349"/>
    </ligand>
</feature>
<dbReference type="AlphaFoldDB" id="A0A0P6SS79"/>
<gene>
    <name evidence="9" type="primary">aroE</name>
    <name evidence="12" type="ORF">AKK44_02755</name>
</gene>
<comment type="catalytic activity">
    <reaction evidence="9">
        <text>shikimate + NADP(+) = 3-dehydroshikimate + NADPH + H(+)</text>
        <dbReference type="Rhea" id="RHEA:17737"/>
        <dbReference type="ChEBI" id="CHEBI:15378"/>
        <dbReference type="ChEBI" id="CHEBI:16630"/>
        <dbReference type="ChEBI" id="CHEBI:36208"/>
        <dbReference type="ChEBI" id="CHEBI:57783"/>
        <dbReference type="ChEBI" id="CHEBI:58349"/>
        <dbReference type="EC" id="1.1.1.25"/>
    </reaction>
</comment>
<keyword evidence="4 9" id="KW-0560">Oxidoreductase</keyword>
<dbReference type="GO" id="GO:0030266">
    <property type="term" value="F:quinate 3-dehydrogenase (NAD+) activity"/>
    <property type="evidence" value="ECO:0007669"/>
    <property type="project" value="UniProtKB-EC"/>
</dbReference>
<comment type="caution">
    <text evidence="9">Lacks conserved residue(s) required for the propagation of feature annotation.</text>
</comment>
<dbReference type="Gene3D" id="3.40.50.720">
    <property type="entry name" value="NAD(P)-binding Rossmann-like Domain"/>
    <property type="match status" value="1"/>
</dbReference>
<dbReference type="EC" id="1.1.1.25" evidence="9"/>
<evidence type="ECO:0000256" key="4">
    <source>
        <dbReference type="ARBA" id="ARBA00023002"/>
    </source>
</evidence>
<dbReference type="GO" id="GO:0008652">
    <property type="term" value="P:amino acid biosynthetic process"/>
    <property type="evidence" value="ECO:0007669"/>
    <property type="project" value="UniProtKB-KW"/>
</dbReference>
<dbReference type="InterPro" id="IPR041121">
    <property type="entry name" value="SDH_C"/>
</dbReference>
<dbReference type="InterPro" id="IPR036291">
    <property type="entry name" value="NAD(P)-bd_dom_sf"/>
</dbReference>
<dbReference type="GO" id="GO:0019632">
    <property type="term" value="P:shikimate metabolic process"/>
    <property type="evidence" value="ECO:0007669"/>
    <property type="project" value="TreeGrafter"/>
</dbReference>
<dbReference type="InterPro" id="IPR046346">
    <property type="entry name" value="Aminoacid_DH-like_N_sf"/>
</dbReference>
<dbReference type="PATRIC" id="fig|119224.3.peg.69"/>
<keyword evidence="3 9" id="KW-0521">NADP</keyword>
<reference evidence="12 13" key="1">
    <citation type="submission" date="2015-08" db="EMBL/GenBank/DDBJ databases">
        <title>Genome sequence of Streptococcus phocae subsp. phocae ATCC 51973T isolated from liver specimen obtained from seal.</title>
        <authorList>
            <person name="Avendano-Herrera R."/>
        </authorList>
    </citation>
    <scope>NUCLEOTIDE SEQUENCE [LARGE SCALE GENOMIC DNA]</scope>
    <source>
        <strain evidence="12 13">ATCC 51973</strain>
    </source>
</reference>
<name>A0A0P6SS79_9STRE</name>
<comment type="caution">
    <text evidence="12">The sequence shown here is derived from an EMBL/GenBank/DDBJ whole genome shotgun (WGS) entry which is preliminary data.</text>
</comment>
<dbReference type="HAMAP" id="MF_00222">
    <property type="entry name" value="Shikimate_DH_AroE"/>
    <property type="match status" value="1"/>
</dbReference>
<feature type="binding site" evidence="9">
    <location>
        <position position="69"/>
    </location>
    <ligand>
        <name>shikimate</name>
        <dbReference type="ChEBI" id="CHEBI:36208"/>
    </ligand>
</feature>
<dbReference type="FunFam" id="3.40.50.720:FF:000086">
    <property type="entry name" value="Quinate/shikimate dehydrogenase"/>
    <property type="match status" value="1"/>
</dbReference>
<dbReference type="PANTHER" id="PTHR21089">
    <property type="entry name" value="SHIKIMATE DEHYDROGENASE"/>
    <property type="match status" value="1"/>
</dbReference>
<dbReference type="InterPro" id="IPR013708">
    <property type="entry name" value="Shikimate_DH-bd_N"/>
</dbReference>
<evidence type="ECO:0000256" key="7">
    <source>
        <dbReference type="ARBA" id="ARBA00052329"/>
    </source>
</evidence>
<dbReference type="Gene3D" id="3.40.50.10860">
    <property type="entry name" value="Leucine Dehydrogenase, chain A, domain 1"/>
    <property type="match status" value="1"/>
</dbReference>
<feature type="binding site" evidence="9">
    <location>
        <position position="111"/>
    </location>
    <ligand>
        <name>shikimate</name>
        <dbReference type="ChEBI" id="CHEBI:36208"/>
    </ligand>
</feature>
<feature type="domain" description="Shikimate dehydrogenase substrate binding N-terminal" evidence="10">
    <location>
        <begin position="14"/>
        <end position="96"/>
    </location>
</feature>
<feature type="binding site" evidence="9">
    <location>
        <position position="236"/>
    </location>
    <ligand>
        <name>NADP(+)</name>
        <dbReference type="ChEBI" id="CHEBI:58349"/>
    </ligand>
</feature>
<evidence type="ECO:0000256" key="2">
    <source>
        <dbReference type="ARBA" id="ARBA00022605"/>
    </source>
</evidence>
<feature type="binding site" evidence="9">
    <location>
        <position position="94"/>
    </location>
    <ligand>
        <name>shikimate</name>
        <dbReference type="ChEBI" id="CHEBI:36208"/>
    </ligand>
</feature>
<feature type="binding site" evidence="9">
    <location>
        <position position="238"/>
    </location>
    <ligand>
        <name>shikimate</name>
        <dbReference type="ChEBI" id="CHEBI:36208"/>
    </ligand>
</feature>
<dbReference type="EMBL" id="LHQM01000010">
    <property type="protein sequence ID" value="KPJ22590.1"/>
    <property type="molecule type" value="Genomic_DNA"/>
</dbReference>
<dbReference type="CDD" id="cd01065">
    <property type="entry name" value="NAD_bind_Shikimate_DH"/>
    <property type="match status" value="1"/>
</dbReference>
<keyword evidence="2 9" id="KW-0028">Amino-acid biosynthesis</keyword>
<dbReference type="GO" id="GO:0052734">
    <property type="term" value="F:shikimate 3-dehydrogenase (NAD+) activity"/>
    <property type="evidence" value="ECO:0007669"/>
    <property type="project" value="RHEA"/>
</dbReference>
<dbReference type="RefSeq" id="WP_054278417.1">
    <property type="nucleotide sequence ID" value="NZ_LHQM01000010.1"/>
</dbReference>
<dbReference type="STRING" id="119224.AKK44_02755"/>
<evidence type="ECO:0000259" key="11">
    <source>
        <dbReference type="Pfam" id="PF18317"/>
    </source>
</evidence>